<evidence type="ECO:0000256" key="2">
    <source>
        <dbReference type="SAM" id="Phobius"/>
    </source>
</evidence>
<dbReference type="Pfam" id="PF11303">
    <property type="entry name" value="DUF3105"/>
    <property type="match status" value="1"/>
</dbReference>
<comment type="caution">
    <text evidence="3">The sequence shown here is derived from an EMBL/GenBank/DDBJ whole genome shotgun (WGS) entry which is preliminary data.</text>
</comment>
<name>A0A1G1XVJ1_9BACT</name>
<keyword evidence="2" id="KW-0472">Membrane</keyword>
<dbReference type="InterPro" id="IPR021454">
    <property type="entry name" value="DUF3105"/>
</dbReference>
<accession>A0A1G1XVJ1</accession>
<keyword evidence="2" id="KW-1133">Transmembrane helix</keyword>
<feature type="transmembrane region" description="Helical" evidence="2">
    <location>
        <begin position="38"/>
        <end position="59"/>
    </location>
</feature>
<evidence type="ECO:0000256" key="1">
    <source>
        <dbReference type="SAM" id="MobiDB-lite"/>
    </source>
</evidence>
<protein>
    <recommendedName>
        <fullName evidence="5">DUF3105 domain-containing protein</fullName>
    </recommendedName>
</protein>
<evidence type="ECO:0000313" key="4">
    <source>
        <dbReference type="Proteomes" id="UP000178930"/>
    </source>
</evidence>
<dbReference type="STRING" id="1797532.A2729_00900"/>
<sequence>MDSQTSQFLSKAERRGIKKEEKRREQQLEKRKNRLKKLLFTSVWILGAVILVFIVGFVVSNQKVLPPTTMAGHIEVSPESHFLTEPMDIRVHKHMLEHADGSGPPGVIINYNCDDFECNDNLLSSLKEIVEQYPQNVYVAPYPGMSAKLVLTRLGQQEILDDFDEARIKAFIGE</sequence>
<dbReference type="EMBL" id="MHIB01000023">
    <property type="protein sequence ID" value="OGY44089.1"/>
    <property type="molecule type" value="Genomic_DNA"/>
</dbReference>
<gene>
    <name evidence="3" type="ORF">A2729_00900</name>
</gene>
<dbReference type="Proteomes" id="UP000178930">
    <property type="component" value="Unassembled WGS sequence"/>
</dbReference>
<evidence type="ECO:0000313" key="3">
    <source>
        <dbReference type="EMBL" id="OGY44089.1"/>
    </source>
</evidence>
<feature type="compositionally biased region" description="Basic and acidic residues" evidence="1">
    <location>
        <begin position="11"/>
        <end position="25"/>
    </location>
</feature>
<evidence type="ECO:0008006" key="5">
    <source>
        <dbReference type="Google" id="ProtNLM"/>
    </source>
</evidence>
<feature type="region of interest" description="Disordered" evidence="1">
    <location>
        <begin position="1"/>
        <end position="25"/>
    </location>
</feature>
<keyword evidence="2" id="KW-0812">Transmembrane</keyword>
<reference evidence="3 4" key="1">
    <citation type="journal article" date="2016" name="Nat. Commun.">
        <title>Thousands of microbial genomes shed light on interconnected biogeochemical processes in an aquifer system.</title>
        <authorList>
            <person name="Anantharaman K."/>
            <person name="Brown C.T."/>
            <person name="Hug L.A."/>
            <person name="Sharon I."/>
            <person name="Castelle C.J."/>
            <person name="Probst A.J."/>
            <person name="Thomas B.C."/>
            <person name="Singh A."/>
            <person name="Wilkins M.J."/>
            <person name="Karaoz U."/>
            <person name="Brodie E.L."/>
            <person name="Williams K.H."/>
            <person name="Hubbard S.S."/>
            <person name="Banfield J.F."/>
        </authorList>
    </citation>
    <scope>NUCLEOTIDE SEQUENCE [LARGE SCALE GENOMIC DNA]</scope>
</reference>
<organism evidence="3 4">
    <name type="scientific">Candidatus Buchananbacteria bacterium RIFCSPHIGHO2_01_FULL_39_14</name>
    <dbReference type="NCBI Taxonomy" id="1797532"/>
    <lineage>
        <taxon>Bacteria</taxon>
        <taxon>Candidatus Buchananiibacteriota</taxon>
    </lineage>
</organism>
<dbReference type="AlphaFoldDB" id="A0A1G1XVJ1"/>
<proteinExistence type="predicted"/>